<dbReference type="SUPFAM" id="SSF143011">
    <property type="entry name" value="RelE-like"/>
    <property type="match status" value="1"/>
</dbReference>
<gene>
    <name evidence="3" type="ORF">H9906_07980</name>
</gene>
<dbReference type="NCBIfam" id="TIGR02385">
    <property type="entry name" value="RelE_StbE"/>
    <property type="match status" value="1"/>
</dbReference>
<evidence type="ECO:0000256" key="2">
    <source>
        <dbReference type="ARBA" id="ARBA00022649"/>
    </source>
</evidence>
<comment type="caution">
    <text evidence="3">The sequence shown here is derived from an EMBL/GenBank/DDBJ whole genome shotgun (WGS) entry which is preliminary data.</text>
</comment>
<name>A0A9D2U9J5_9BURK</name>
<proteinExistence type="inferred from homology"/>
<evidence type="ECO:0000313" key="4">
    <source>
        <dbReference type="Proteomes" id="UP000823889"/>
    </source>
</evidence>
<dbReference type="AlphaFoldDB" id="A0A9D2U9J5"/>
<evidence type="ECO:0000256" key="1">
    <source>
        <dbReference type="ARBA" id="ARBA00006226"/>
    </source>
</evidence>
<comment type="similarity">
    <text evidence="1">Belongs to the RelE toxin family.</text>
</comment>
<dbReference type="PANTHER" id="PTHR35601:SF1">
    <property type="entry name" value="TOXIN RELE"/>
    <property type="match status" value="1"/>
</dbReference>
<evidence type="ECO:0000313" key="3">
    <source>
        <dbReference type="EMBL" id="HJD44944.1"/>
    </source>
</evidence>
<sequence length="89" mass="10465">MVWTIKIDDWAKKALSKLDKPVAKRITTFLRERVATLENPRSIGEDLKGSELGVFWKYRVGDYRIISRIEDGELCILVVRIGNRREIYR</sequence>
<organism evidence="3 4">
    <name type="scientific">Candidatus Paenalcaligenes intestinipullorum</name>
    <dbReference type="NCBI Taxonomy" id="2838718"/>
    <lineage>
        <taxon>Bacteria</taxon>
        <taxon>Pseudomonadati</taxon>
        <taxon>Pseudomonadota</taxon>
        <taxon>Betaproteobacteria</taxon>
        <taxon>Burkholderiales</taxon>
        <taxon>Alcaligenaceae</taxon>
        <taxon>Paenalcaligenes</taxon>
    </lineage>
</organism>
<dbReference type="Gene3D" id="3.30.2310.20">
    <property type="entry name" value="RelE-like"/>
    <property type="match status" value="1"/>
</dbReference>
<dbReference type="Pfam" id="PF05016">
    <property type="entry name" value="ParE_toxin"/>
    <property type="match status" value="1"/>
</dbReference>
<reference evidence="3" key="2">
    <citation type="submission" date="2021-04" db="EMBL/GenBank/DDBJ databases">
        <authorList>
            <person name="Gilroy R."/>
        </authorList>
    </citation>
    <scope>NUCLEOTIDE SEQUENCE</scope>
    <source>
        <strain evidence="3">9264</strain>
    </source>
</reference>
<accession>A0A9D2U9J5</accession>
<dbReference type="EMBL" id="DWUQ01000166">
    <property type="protein sequence ID" value="HJD44944.1"/>
    <property type="molecule type" value="Genomic_DNA"/>
</dbReference>
<dbReference type="PANTHER" id="PTHR35601">
    <property type="entry name" value="TOXIN RELE"/>
    <property type="match status" value="1"/>
</dbReference>
<dbReference type="InterPro" id="IPR007712">
    <property type="entry name" value="RelE/ParE_toxin"/>
</dbReference>
<keyword evidence="2" id="KW-1277">Toxin-antitoxin system</keyword>
<dbReference type="InterPro" id="IPR035093">
    <property type="entry name" value="RelE/ParE_toxin_dom_sf"/>
</dbReference>
<protein>
    <submittedName>
        <fullName evidence="3">Type II toxin-antitoxin system RelE/ParE family toxin</fullName>
    </submittedName>
</protein>
<dbReference type="Proteomes" id="UP000823889">
    <property type="component" value="Unassembled WGS sequence"/>
</dbReference>
<reference evidence="3" key="1">
    <citation type="journal article" date="2021" name="PeerJ">
        <title>Extensive microbial diversity within the chicken gut microbiome revealed by metagenomics and culture.</title>
        <authorList>
            <person name="Gilroy R."/>
            <person name="Ravi A."/>
            <person name="Getino M."/>
            <person name="Pursley I."/>
            <person name="Horton D.L."/>
            <person name="Alikhan N.F."/>
            <person name="Baker D."/>
            <person name="Gharbi K."/>
            <person name="Hall N."/>
            <person name="Watson M."/>
            <person name="Adriaenssens E.M."/>
            <person name="Foster-Nyarko E."/>
            <person name="Jarju S."/>
            <person name="Secka A."/>
            <person name="Antonio M."/>
            <person name="Oren A."/>
            <person name="Chaudhuri R.R."/>
            <person name="La Ragione R."/>
            <person name="Hildebrand F."/>
            <person name="Pallen M.J."/>
        </authorList>
    </citation>
    <scope>NUCLEOTIDE SEQUENCE</scope>
    <source>
        <strain evidence="3">9264</strain>
    </source>
</reference>